<dbReference type="RefSeq" id="XP_066708546.1">
    <property type="nucleotide sequence ID" value="XM_066865417.1"/>
</dbReference>
<evidence type="ECO:0000313" key="2">
    <source>
        <dbReference type="Proteomes" id="UP001480595"/>
    </source>
</evidence>
<accession>A0ABR1T4M9</accession>
<protein>
    <submittedName>
        <fullName evidence="1">Uncharacterized protein</fullName>
    </submittedName>
</protein>
<dbReference type="Proteomes" id="UP001480595">
    <property type="component" value="Unassembled WGS sequence"/>
</dbReference>
<name>A0ABR1T4M9_9PEZI</name>
<comment type="caution">
    <text evidence="1">The sequence shown here is derived from an EMBL/GenBank/DDBJ whole genome shotgun (WGS) entry which is preliminary data.</text>
</comment>
<keyword evidence="2" id="KW-1185">Reference proteome</keyword>
<gene>
    <name evidence="1" type="ORF">PG994_014008</name>
</gene>
<evidence type="ECO:0000313" key="1">
    <source>
        <dbReference type="EMBL" id="KAK8041001.1"/>
    </source>
</evidence>
<dbReference type="GeneID" id="92098480"/>
<proteinExistence type="predicted"/>
<dbReference type="EMBL" id="JAQQWL010000015">
    <property type="protein sequence ID" value="KAK8041001.1"/>
    <property type="molecule type" value="Genomic_DNA"/>
</dbReference>
<organism evidence="1 2">
    <name type="scientific">Apiospora phragmitis</name>
    <dbReference type="NCBI Taxonomy" id="2905665"/>
    <lineage>
        <taxon>Eukaryota</taxon>
        <taxon>Fungi</taxon>
        <taxon>Dikarya</taxon>
        <taxon>Ascomycota</taxon>
        <taxon>Pezizomycotina</taxon>
        <taxon>Sordariomycetes</taxon>
        <taxon>Xylariomycetidae</taxon>
        <taxon>Amphisphaeriales</taxon>
        <taxon>Apiosporaceae</taxon>
        <taxon>Apiospora</taxon>
    </lineage>
</organism>
<sequence>MADERPRRASLKDHVNLAYNCLASGVANNYVEVLATEAMRRRAQNRASATCGGAGNNANTPFGLQVPSIGYAHMMRQESKPKVEKIFNAWGTGHNTWMGSPAILTAEDDRGLPEAVAKVQERLNYEWAEGKHPQEILNEHVKSQCWCGRCRPVLNRCEACREPNGIRALDRDSGMAQKRNPQT</sequence>
<reference evidence="1 2" key="1">
    <citation type="submission" date="2023-01" db="EMBL/GenBank/DDBJ databases">
        <title>Analysis of 21 Apiospora genomes using comparative genomics revels a genus with tremendous synthesis potential of carbohydrate active enzymes and secondary metabolites.</title>
        <authorList>
            <person name="Sorensen T."/>
        </authorList>
    </citation>
    <scope>NUCLEOTIDE SEQUENCE [LARGE SCALE GENOMIC DNA]</scope>
    <source>
        <strain evidence="1 2">CBS 135458</strain>
    </source>
</reference>